<dbReference type="HAMAP" id="MF_00639">
    <property type="entry name" value="MurD"/>
    <property type="match status" value="1"/>
</dbReference>
<evidence type="ECO:0000256" key="9">
    <source>
        <dbReference type="HAMAP-Rule" id="MF_00639"/>
    </source>
</evidence>
<dbReference type="InterPro" id="IPR004101">
    <property type="entry name" value="Mur_ligase_C"/>
</dbReference>
<keyword evidence="9 10" id="KW-0961">Cell wall biogenesis/degradation</keyword>
<accession>A0A4R8WJP2</accession>
<keyword evidence="7 9" id="KW-0067">ATP-binding</keyword>
<evidence type="ECO:0000313" key="13">
    <source>
        <dbReference type="EMBL" id="TFC11040.1"/>
    </source>
</evidence>
<keyword evidence="6 9" id="KW-0547">Nucleotide-binding</keyword>
<keyword evidence="8 9" id="KW-0131">Cell cycle</keyword>
<dbReference type="GO" id="GO:0005737">
    <property type="term" value="C:cytoplasm"/>
    <property type="evidence" value="ECO:0007669"/>
    <property type="project" value="UniProtKB-SubCell"/>
</dbReference>
<dbReference type="InterPro" id="IPR005762">
    <property type="entry name" value="MurD"/>
</dbReference>
<proteinExistence type="inferred from homology"/>
<keyword evidence="4 9" id="KW-0436">Ligase</keyword>
<dbReference type="GO" id="GO:0071555">
    <property type="term" value="P:cell wall organization"/>
    <property type="evidence" value="ECO:0007669"/>
    <property type="project" value="UniProtKB-KW"/>
</dbReference>
<evidence type="ECO:0000256" key="2">
    <source>
        <dbReference type="ARBA" id="ARBA00004752"/>
    </source>
</evidence>
<keyword evidence="9 10" id="KW-0573">Peptidoglycan synthesis</keyword>
<evidence type="ECO:0000313" key="14">
    <source>
        <dbReference type="Proteomes" id="UP000298412"/>
    </source>
</evidence>
<dbReference type="GO" id="GO:0051301">
    <property type="term" value="P:cell division"/>
    <property type="evidence" value="ECO:0007669"/>
    <property type="project" value="UniProtKB-KW"/>
</dbReference>
<keyword evidence="3 9" id="KW-0963">Cytoplasm</keyword>
<keyword evidence="5 9" id="KW-0132">Cell division</keyword>
<feature type="domain" description="Mur ligase C-terminal" evidence="11">
    <location>
        <begin position="368"/>
        <end position="487"/>
    </location>
</feature>
<comment type="subcellular location">
    <subcellularLocation>
        <location evidence="1 9 10">Cytoplasm</location>
    </subcellularLocation>
</comment>
<dbReference type="SUPFAM" id="SSF51984">
    <property type="entry name" value="MurCD N-terminal domain"/>
    <property type="match status" value="1"/>
</dbReference>
<evidence type="ECO:0000256" key="3">
    <source>
        <dbReference type="ARBA" id="ARBA00022490"/>
    </source>
</evidence>
<dbReference type="RefSeq" id="WP_134568869.1">
    <property type="nucleotide sequence ID" value="NZ_SOFP01000072.1"/>
</dbReference>
<dbReference type="InterPro" id="IPR018109">
    <property type="entry name" value="Folylpolyglutamate_synth_CS"/>
</dbReference>
<evidence type="ECO:0000256" key="1">
    <source>
        <dbReference type="ARBA" id="ARBA00004496"/>
    </source>
</evidence>
<dbReference type="Proteomes" id="UP000298412">
    <property type="component" value="Unassembled WGS sequence"/>
</dbReference>
<dbReference type="OrthoDB" id="9809796at2"/>
<protein>
    <recommendedName>
        <fullName evidence="9 10">UDP-N-acetylmuramoylalanine--D-glutamate ligase</fullName>
        <ecNumber evidence="9 10">6.3.2.9</ecNumber>
    </recommendedName>
    <alternativeName>
        <fullName evidence="9">D-glutamic acid-adding enzyme</fullName>
    </alternativeName>
    <alternativeName>
        <fullName evidence="9">UDP-N-acetylmuramoyl-L-alanyl-D-glutamate synthetase</fullName>
    </alternativeName>
</protein>
<dbReference type="Pfam" id="PF08245">
    <property type="entry name" value="Mur_ligase_M"/>
    <property type="match status" value="1"/>
</dbReference>
<dbReference type="NCBIfam" id="TIGR01087">
    <property type="entry name" value="murD"/>
    <property type="match status" value="1"/>
</dbReference>
<dbReference type="InterPro" id="IPR013221">
    <property type="entry name" value="Mur_ligase_cen"/>
</dbReference>
<dbReference type="SUPFAM" id="SSF53244">
    <property type="entry name" value="MurD-like peptide ligases, peptide-binding domain"/>
    <property type="match status" value="1"/>
</dbReference>
<evidence type="ECO:0000259" key="11">
    <source>
        <dbReference type="Pfam" id="PF02875"/>
    </source>
</evidence>
<evidence type="ECO:0000256" key="4">
    <source>
        <dbReference type="ARBA" id="ARBA00022598"/>
    </source>
</evidence>
<dbReference type="Pfam" id="PF02875">
    <property type="entry name" value="Mur_ligase_C"/>
    <property type="match status" value="1"/>
</dbReference>
<dbReference type="PROSITE" id="PS01011">
    <property type="entry name" value="FOLYLPOLYGLU_SYNT_1"/>
    <property type="match status" value="1"/>
</dbReference>
<dbReference type="Gene3D" id="3.40.1190.10">
    <property type="entry name" value="Mur-like, catalytic domain"/>
    <property type="match status" value="1"/>
</dbReference>
<dbReference type="GO" id="GO:0008360">
    <property type="term" value="P:regulation of cell shape"/>
    <property type="evidence" value="ECO:0007669"/>
    <property type="project" value="UniProtKB-KW"/>
</dbReference>
<comment type="catalytic activity">
    <reaction evidence="9 10">
        <text>UDP-N-acetyl-alpha-D-muramoyl-L-alanine + D-glutamate + ATP = UDP-N-acetyl-alpha-D-muramoyl-L-alanyl-D-glutamate + ADP + phosphate + H(+)</text>
        <dbReference type="Rhea" id="RHEA:16429"/>
        <dbReference type="ChEBI" id="CHEBI:15378"/>
        <dbReference type="ChEBI" id="CHEBI:29986"/>
        <dbReference type="ChEBI" id="CHEBI:30616"/>
        <dbReference type="ChEBI" id="CHEBI:43474"/>
        <dbReference type="ChEBI" id="CHEBI:83898"/>
        <dbReference type="ChEBI" id="CHEBI:83900"/>
        <dbReference type="ChEBI" id="CHEBI:456216"/>
        <dbReference type="EC" id="6.3.2.9"/>
    </reaction>
</comment>
<organism evidence="13 14">
    <name type="scientific">Cryobacterium algoritolerans</name>
    <dbReference type="NCBI Taxonomy" id="1259184"/>
    <lineage>
        <taxon>Bacteria</taxon>
        <taxon>Bacillati</taxon>
        <taxon>Actinomycetota</taxon>
        <taxon>Actinomycetes</taxon>
        <taxon>Micrococcales</taxon>
        <taxon>Microbacteriaceae</taxon>
        <taxon>Cryobacterium</taxon>
    </lineage>
</organism>
<dbReference type="EMBL" id="SOFP01000072">
    <property type="protein sequence ID" value="TFC11040.1"/>
    <property type="molecule type" value="Genomic_DNA"/>
</dbReference>
<name>A0A4R8WJP2_9MICO</name>
<feature type="binding site" evidence="9">
    <location>
        <begin position="155"/>
        <end position="161"/>
    </location>
    <ligand>
        <name>ATP</name>
        <dbReference type="ChEBI" id="CHEBI:30616"/>
    </ligand>
</feature>
<evidence type="ECO:0000259" key="12">
    <source>
        <dbReference type="Pfam" id="PF08245"/>
    </source>
</evidence>
<evidence type="ECO:0000256" key="5">
    <source>
        <dbReference type="ARBA" id="ARBA00022618"/>
    </source>
</evidence>
<evidence type="ECO:0000256" key="6">
    <source>
        <dbReference type="ARBA" id="ARBA00022741"/>
    </source>
</evidence>
<keyword evidence="14" id="KW-1185">Reference proteome</keyword>
<keyword evidence="9 10" id="KW-0133">Cell shape</keyword>
<dbReference type="AlphaFoldDB" id="A0A4R8WJP2"/>
<dbReference type="Gene3D" id="3.90.190.20">
    <property type="entry name" value="Mur ligase, C-terminal domain"/>
    <property type="match status" value="1"/>
</dbReference>
<evidence type="ECO:0000256" key="8">
    <source>
        <dbReference type="ARBA" id="ARBA00023306"/>
    </source>
</evidence>
<dbReference type="InterPro" id="IPR036615">
    <property type="entry name" value="Mur_ligase_C_dom_sf"/>
</dbReference>
<comment type="function">
    <text evidence="9 10">Cell wall formation. Catalyzes the addition of glutamate to the nucleotide precursor UDP-N-acetylmuramoyl-L-alanine (UMA).</text>
</comment>
<dbReference type="EC" id="6.3.2.9" evidence="9 10"/>
<dbReference type="PANTHER" id="PTHR43692">
    <property type="entry name" value="UDP-N-ACETYLMURAMOYLALANINE--D-GLUTAMATE LIGASE"/>
    <property type="match status" value="1"/>
</dbReference>
<dbReference type="GO" id="GO:0004326">
    <property type="term" value="F:tetrahydrofolylpolyglutamate synthase activity"/>
    <property type="evidence" value="ECO:0007669"/>
    <property type="project" value="InterPro"/>
</dbReference>
<evidence type="ECO:0000256" key="7">
    <source>
        <dbReference type="ARBA" id="ARBA00022840"/>
    </source>
</evidence>
<dbReference type="InterPro" id="IPR036565">
    <property type="entry name" value="Mur-like_cat_sf"/>
</dbReference>
<comment type="caution">
    <text evidence="13">The sequence shown here is derived from an EMBL/GenBank/DDBJ whole genome shotgun (WGS) entry which is preliminary data.</text>
</comment>
<comment type="pathway">
    <text evidence="2 9 10">Cell wall biogenesis; peptidoglycan biosynthesis.</text>
</comment>
<dbReference type="PANTHER" id="PTHR43692:SF1">
    <property type="entry name" value="UDP-N-ACETYLMURAMOYLALANINE--D-GLUTAMATE LIGASE"/>
    <property type="match status" value="1"/>
</dbReference>
<comment type="similarity">
    <text evidence="9">Belongs to the MurCDEF family.</text>
</comment>
<dbReference type="UniPathway" id="UPA00219"/>
<dbReference type="SUPFAM" id="SSF53623">
    <property type="entry name" value="MurD-like peptide ligases, catalytic domain"/>
    <property type="match status" value="1"/>
</dbReference>
<sequence length="526" mass="55725">MALGGAQLSRLDDLTSWHADWHGLRVAVLGLGVTGFAAADTLAELGADVLVVAGPITAGGISADRARLLGVIGVRLVQADLNADPDADQGADPAALRDLALHRPELLVVSPGFHPDHPLLRWAARNGIPVWGDIELAWRLRDKVGPAAEWILVTGTNGKTTTVQLTATMLAAAGLRVAPCGNIGVPVLDAVRDPQGWDVLVVELSSYQLHHLSRGGPGMLVPWASVCLNIADDHLDWHGSAEAYRAAKATVYANTRVACVYNKADASTMRMVEDADVEDGARAIGFGLDVPGPSELGIVDGILCDRAFHEERFETALEITTVSELRARGLAAHHLLADILAAAALARSFGVLPAVIHDALEVFHLDAHRIEVVAESDGIRWIDDSKATNPHAADASLAAFESVVWLVGGLLKGVDIDHLVASHVGHLRGAIIIGTDREALRDAFRRHAPRLRVFEINAQDTGQVMPDAVRLAADLAELGDVVLLAPAAASMDQFTDYAQRGRMFAEAVRDYLGGEAGDESASTPPA</sequence>
<gene>
    <name evidence="9" type="primary">murD</name>
    <name evidence="13" type="ORF">E3O19_14880</name>
</gene>
<dbReference type="Gene3D" id="3.40.50.720">
    <property type="entry name" value="NAD(P)-binding Rossmann-like Domain"/>
    <property type="match status" value="1"/>
</dbReference>
<feature type="domain" description="Mur ligase central" evidence="12">
    <location>
        <begin position="153"/>
        <end position="292"/>
    </location>
</feature>
<dbReference type="GO" id="GO:0009252">
    <property type="term" value="P:peptidoglycan biosynthetic process"/>
    <property type="evidence" value="ECO:0007669"/>
    <property type="project" value="UniProtKB-UniRule"/>
</dbReference>
<reference evidence="13 14" key="1">
    <citation type="submission" date="2019-03" db="EMBL/GenBank/DDBJ databases">
        <title>Genomics of glacier-inhabiting Cryobacterium strains.</title>
        <authorList>
            <person name="Liu Q."/>
            <person name="Xin Y.-H."/>
        </authorList>
    </citation>
    <scope>NUCLEOTIDE SEQUENCE [LARGE SCALE GENOMIC DNA]</scope>
    <source>
        <strain evidence="13 14">MDT1-3</strain>
    </source>
</reference>
<evidence type="ECO:0000256" key="10">
    <source>
        <dbReference type="RuleBase" id="RU003664"/>
    </source>
</evidence>
<dbReference type="GO" id="GO:0008764">
    <property type="term" value="F:UDP-N-acetylmuramoylalanine-D-glutamate ligase activity"/>
    <property type="evidence" value="ECO:0007669"/>
    <property type="project" value="UniProtKB-UniRule"/>
</dbReference>
<dbReference type="GO" id="GO:0005524">
    <property type="term" value="F:ATP binding"/>
    <property type="evidence" value="ECO:0007669"/>
    <property type="project" value="UniProtKB-UniRule"/>
</dbReference>